<dbReference type="RefSeq" id="WP_139939603.1">
    <property type="nucleotide sequence ID" value="NZ_JBHSYP010000003.1"/>
</dbReference>
<evidence type="ECO:0000259" key="1">
    <source>
        <dbReference type="Pfam" id="PF07475"/>
    </source>
</evidence>
<dbReference type="GO" id="GO:0005524">
    <property type="term" value="F:ATP binding"/>
    <property type="evidence" value="ECO:0007669"/>
    <property type="project" value="InterPro"/>
</dbReference>
<dbReference type="InterPro" id="IPR027417">
    <property type="entry name" value="P-loop_NTPase"/>
</dbReference>
<keyword evidence="3" id="KW-1185">Reference proteome</keyword>
<dbReference type="GO" id="GO:0004674">
    <property type="term" value="F:protein serine/threonine kinase activity"/>
    <property type="evidence" value="ECO:0007669"/>
    <property type="project" value="UniProtKB-KW"/>
</dbReference>
<dbReference type="InterPro" id="IPR011104">
    <property type="entry name" value="Hpr_kin/Pase_C"/>
</dbReference>
<protein>
    <submittedName>
        <fullName evidence="2">Serine/threonine protein kinase</fullName>
    </submittedName>
</protein>
<evidence type="ECO:0000313" key="2">
    <source>
        <dbReference type="EMBL" id="TPD61833.1"/>
    </source>
</evidence>
<gene>
    <name evidence="2" type="ORF">FIV46_06385</name>
</gene>
<dbReference type="CDD" id="cd01918">
    <property type="entry name" value="HprK_C"/>
    <property type="match status" value="1"/>
</dbReference>
<keyword evidence="2" id="KW-0808">Transferase</keyword>
<name>A0A501PN09_9PROT</name>
<dbReference type="GO" id="GO:0000155">
    <property type="term" value="F:phosphorelay sensor kinase activity"/>
    <property type="evidence" value="ECO:0007669"/>
    <property type="project" value="InterPro"/>
</dbReference>
<evidence type="ECO:0000313" key="3">
    <source>
        <dbReference type="Proteomes" id="UP000319148"/>
    </source>
</evidence>
<dbReference type="GO" id="GO:0006109">
    <property type="term" value="P:regulation of carbohydrate metabolic process"/>
    <property type="evidence" value="ECO:0007669"/>
    <property type="project" value="InterPro"/>
</dbReference>
<accession>A0A501PN09</accession>
<keyword evidence="2" id="KW-0723">Serine/threonine-protein kinase</keyword>
<feature type="domain" description="HPr kinase/phosphorylase C-terminal" evidence="1">
    <location>
        <begin position="3"/>
        <end position="79"/>
    </location>
</feature>
<dbReference type="Gene3D" id="3.40.50.300">
    <property type="entry name" value="P-loop containing nucleotide triphosphate hydrolases"/>
    <property type="match status" value="1"/>
</dbReference>
<dbReference type="Pfam" id="PF07475">
    <property type="entry name" value="Hpr_kinase_C"/>
    <property type="match status" value="1"/>
</dbReference>
<comment type="caution">
    <text evidence="2">The sequence shown here is derived from an EMBL/GenBank/DDBJ whole genome shotgun (WGS) entry which is preliminary data.</text>
</comment>
<dbReference type="OrthoDB" id="8326226at2"/>
<organism evidence="2 3">
    <name type="scientific">Emcibacter nanhaiensis</name>
    <dbReference type="NCBI Taxonomy" id="1505037"/>
    <lineage>
        <taxon>Bacteria</taxon>
        <taxon>Pseudomonadati</taxon>
        <taxon>Pseudomonadota</taxon>
        <taxon>Alphaproteobacteria</taxon>
        <taxon>Emcibacterales</taxon>
        <taxon>Emcibacteraceae</taxon>
        <taxon>Emcibacter</taxon>
    </lineage>
</organism>
<dbReference type="AlphaFoldDB" id="A0A501PN09"/>
<proteinExistence type="predicted"/>
<sequence length="142" mass="15364">MTLFHATVVSLEGRGIMISGPSGSGKSDLALRLIEEAGARLVGDDYVTLTVEGGRLWARPADNISGLIEVRGVGLVKMDFLPSAALDLVFILPQPASGVQPERLPEEQYFEHEGIRVRQLDFLPFEVSAVAKIKAALRHVLS</sequence>
<dbReference type="Proteomes" id="UP000319148">
    <property type="component" value="Unassembled WGS sequence"/>
</dbReference>
<dbReference type="EMBL" id="VFIY01000005">
    <property type="protein sequence ID" value="TPD61833.1"/>
    <property type="molecule type" value="Genomic_DNA"/>
</dbReference>
<dbReference type="SUPFAM" id="SSF53795">
    <property type="entry name" value="PEP carboxykinase-like"/>
    <property type="match status" value="1"/>
</dbReference>
<reference evidence="3" key="1">
    <citation type="submission" date="2019-06" db="EMBL/GenBank/DDBJ databases">
        <title>The complete genome of Emcibacter congregatus ZYLT.</title>
        <authorList>
            <person name="Zhao Z."/>
        </authorList>
    </citation>
    <scope>NUCLEOTIDE SEQUENCE [LARGE SCALE GENOMIC DNA]</scope>
    <source>
        <strain evidence="3">MCCC 1A06723</strain>
    </source>
</reference>
<keyword evidence="2" id="KW-0418">Kinase</keyword>